<dbReference type="SMART" id="SM00257">
    <property type="entry name" value="LysM"/>
    <property type="match status" value="1"/>
</dbReference>
<comment type="caution">
    <text evidence="2">The sequence shown here is derived from an EMBL/GenBank/DDBJ whole genome shotgun (WGS) entry which is preliminary data.</text>
</comment>
<dbReference type="PROSITE" id="PS51782">
    <property type="entry name" value="LYSM"/>
    <property type="match status" value="1"/>
</dbReference>
<dbReference type="SUPFAM" id="SSF54106">
    <property type="entry name" value="LysM domain"/>
    <property type="match status" value="1"/>
</dbReference>
<dbReference type="Gene3D" id="3.10.350.10">
    <property type="entry name" value="LysM domain"/>
    <property type="match status" value="1"/>
</dbReference>
<proteinExistence type="predicted"/>
<name>U2WS85_9PROT</name>
<evidence type="ECO:0000313" key="2">
    <source>
        <dbReference type="EMBL" id="ERL46403.1"/>
    </source>
</evidence>
<dbReference type="STRING" id="1397666.RS24_01401"/>
<dbReference type="Proteomes" id="UP000016762">
    <property type="component" value="Unassembled WGS sequence"/>
</dbReference>
<evidence type="ECO:0000259" key="1">
    <source>
        <dbReference type="PROSITE" id="PS51782"/>
    </source>
</evidence>
<dbReference type="AlphaFoldDB" id="U2WS85"/>
<feature type="domain" description="LysM" evidence="1">
    <location>
        <begin position="180"/>
        <end position="224"/>
    </location>
</feature>
<accession>U2WS85</accession>
<dbReference type="OrthoDB" id="9815002at2"/>
<keyword evidence="3" id="KW-1185">Reference proteome</keyword>
<organism evidence="2 3">
    <name type="scientific">Candidatus Micropelagius thuwalensis</name>
    <dbReference type="NCBI Taxonomy" id="1397666"/>
    <lineage>
        <taxon>Bacteria</taxon>
        <taxon>Pseudomonadati</taxon>
        <taxon>Pseudomonadota</taxon>
        <taxon>Alphaproteobacteria</taxon>
        <taxon>PS1 clade</taxon>
        <taxon>Candidatus Micropelagius</taxon>
    </lineage>
</organism>
<reference evidence="2 3" key="1">
    <citation type="journal article" date="2014" name="FEMS Microbiol. Ecol.">
        <title>Genomic differentiation among two strains of the PS1 clade isolated from geographically separated marine habitats.</title>
        <authorList>
            <person name="Jimenez-Infante F."/>
            <person name="Ngugi D.K."/>
            <person name="Alam I."/>
            <person name="Rashid M."/>
            <person name="Baalawi W."/>
            <person name="Kamau A.A."/>
            <person name="Bajic V.B."/>
            <person name="Stingl U."/>
        </authorList>
    </citation>
    <scope>NUCLEOTIDE SEQUENCE [LARGE SCALE GENOMIC DNA]</scope>
    <source>
        <strain evidence="2 3">RS24</strain>
    </source>
</reference>
<gene>
    <name evidence="2" type="ORF">RS24_01401</name>
</gene>
<dbReference type="EMBL" id="AWXE01000004">
    <property type="protein sequence ID" value="ERL46403.1"/>
    <property type="molecule type" value="Genomic_DNA"/>
</dbReference>
<protein>
    <submittedName>
        <fullName evidence="2">TetR family transcriptional regulatory protein</fullName>
    </submittedName>
</protein>
<sequence length="483" mass="54024">MRRLLYPISVFMLVVSVTTGVQYARAQEAKQPEYDDPFVRGLKRLETFEGFQRRANGQVQPTSVTEDGETGIRQTVLPGFGQAFDIPRYRLDGILVSEAPELPVIHVNTAGLQTANEILFFDPNSKRWVYRPGDDETQKDILAKFRLHRLDLADMNGVSKAESLVGRDELYVSPVDNGTLIHNICPGDTLSKLSRTYKIPVSELKKRNKIAPNGWLYIGQTLSIRDRTIMEDMKVNAVSFDAANKGRNEKLGKARKPYVRIFRFDNLEDALRETREFYADYRHYLDSDMVLRQEIDKSGGASYHLDIGPMQSQNHAEAYCVLLKSDGLMCDAVKRVPGKERQNTFDSTAIVRVSPIVFYEGDVNEKNIKIEETKTVTYNLSEGQVLGASEGTVVKITHKEIIVTDAQDHLLTLPIDYLPEVDQEELAARAQAQRQAQAAAVAGAAGQIAAGVEVPTLENPAIVDRLVDNEAKRRKGSTEGVPR</sequence>
<dbReference type="RefSeq" id="WP_021777381.1">
    <property type="nucleotide sequence ID" value="NZ_AWXE01000004.1"/>
</dbReference>
<evidence type="ECO:0000313" key="3">
    <source>
        <dbReference type="Proteomes" id="UP000016762"/>
    </source>
</evidence>
<dbReference type="InterPro" id="IPR036779">
    <property type="entry name" value="LysM_dom_sf"/>
</dbReference>
<dbReference type="CDD" id="cd00118">
    <property type="entry name" value="LysM"/>
    <property type="match status" value="1"/>
</dbReference>
<dbReference type="Pfam" id="PF01476">
    <property type="entry name" value="LysM"/>
    <property type="match status" value="1"/>
</dbReference>
<dbReference type="InterPro" id="IPR018392">
    <property type="entry name" value="LysM"/>
</dbReference>
<dbReference type="eggNOG" id="ENOG502ZNPZ">
    <property type="taxonomic scope" value="Bacteria"/>
</dbReference>